<feature type="region of interest" description="Disordered" evidence="2">
    <location>
        <begin position="353"/>
        <end position="378"/>
    </location>
</feature>
<organism evidence="3 4">
    <name type="scientific">Maudiozyma exigua</name>
    <name type="common">Yeast</name>
    <name type="synonym">Kazachstania exigua</name>
    <dbReference type="NCBI Taxonomy" id="34358"/>
    <lineage>
        <taxon>Eukaryota</taxon>
        <taxon>Fungi</taxon>
        <taxon>Dikarya</taxon>
        <taxon>Ascomycota</taxon>
        <taxon>Saccharomycotina</taxon>
        <taxon>Saccharomycetes</taxon>
        <taxon>Saccharomycetales</taxon>
        <taxon>Saccharomycetaceae</taxon>
        <taxon>Maudiozyma</taxon>
    </lineage>
</organism>
<evidence type="ECO:0000313" key="3">
    <source>
        <dbReference type="EMBL" id="KAG0671054.1"/>
    </source>
</evidence>
<dbReference type="EMBL" id="PUHR01000016">
    <property type="protein sequence ID" value="KAG0671054.1"/>
    <property type="molecule type" value="Genomic_DNA"/>
</dbReference>
<dbReference type="Gene3D" id="1.20.5.500">
    <property type="entry name" value="Single helix bin"/>
    <property type="match status" value="1"/>
</dbReference>
<reference evidence="3 4" key="1">
    <citation type="submission" date="2020-11" db="EMBL/GenBank/DDBJ databases">
        <title>Kefir isolates.</title>
        <authorList>
            <person name="Marcisauskas S."/>
            <person name="Kim Y."/>
            <person name="Blasche S."/>
        </authorList>
    </citation>
    <scope>NUCLEOTIDE SEQUENCE [LARGE SCALE GENOMIC DNA]</scope>
    <source>
        <strain evidence="3 4">OG2</strain>
    </source>
</reference>
<evidence type="ECO:0000313" key="4">
    <source>
        <dbReference type="Proteomes" id="UP000750334"/>
    </source>
</evidence>
<keyword evidence="1" id="KW-0175">Coiled coil</keyword>
<proteinExistence type="predicted"/>
<accession>A0A9P7BCJ9</accession>
<dbReference type="Proteomes" id="UP000750334">
    <property type="component" value="Unassembled WGS sequence"/>
</dbReference>
<feature type="region of interest" description="Disordered" evidence="2">
    <location>
        <begin position="407"/>
        <end position="431"/>
    </location>
</feature>
<feature type="compositionally biased region" description="Low complexity" evidence="2">
    <location>
        <begin position="364"/>
        <end position="378"/>
    </location>
</feature>
<dbReference type="OrthoDB" id="5532350at2759"/>
<evidence type="ECO:0000256" key="2">
    <source>
        <dbReference type="SAM" id="MobiDB-lite"/>
    </source>
</evidence>
<keyword evidence="4" id="KW-1185">Reference proteome</keyword>
<feature type="coiled-coil region" evidence="1">
    <location>
        <begin position="59"/>
        <end position="93"/>
    </location>
</feature>
<sequence length="466" mass="53264">MLQSIPLRNSMMLKRSINLPISKRLLRTYPGGTQTLNGFEKFNQREQAKENYFIRKHEKEQMEEQVKHYKEQIKHLNSKIDEIEKEHAKKSKQDKYRGSGIQPFQLVTPQEPIEKESHSNHHTNDSLSRVNSINRRRTTHGSLSHILSTNEDAYSDNKEPMIHEEDISRRLFHPSLENTRELENEMAVLIQRLNRRQRMNKNSNNKKNNVNNASDSSINDAKIIDVLNKSLMALSHWTLQGQLLQMSGIQRNDSIIEPNVSIGTLTQASPKQTTINNMNHTKHNTAGTSTAVIQKNGPQRVIRFGKIRKPRQPKIRMATPSTSTVATNVHPLDPQPMLRKPLQTVVTATYISSPTNKERSSPENTVNNKNSNRKNITTGHGVYKFSDIERTPLRKSTVATAPVTRTPITTTHKPHQNHINTSTDTESSKEYIRTTQYSNSPKIYASDFSRLHINFVVTITTPVSLL</sequence>
<name>A0A9P7BCJ9_MAUEX</name>
<protein>
    <submittedName>
        <fullName evidence="3">Uncharacterized protein</fullName>
    </submittedName>
</protein>
<evidence type="ECO:0000256" key="1">
    <source>
        <dbReference type="SAM" id="Coils"/>
    </source>
</evidence>
<dbReference type="AlphaFoldDB" id="A0A9P7BCJ9"/>
<comment type="caution">
    <text evidence="3">The sequence shown here is derived from an EMBL/GenBank/DDBJ whole genome shotgun (WGS) entry which is preliminary data.</text>
</comment>
<gene>
    <name evidence="3" type="ORF">C6P45_001341</name>
</gene>